<dbReference type="Pfam" id="PF16403">
    <property type="entry name" value="Bact_surface_Ig-like"/>
    <property type="match status" value="1"/>
</dbReference>
<comment type="caution">
    <text evidence="2">The sequence shown here is derived from an EMBL/GenBank/DDBJ whole genome shotgun (WGS) entry which is preliminary data.</text>
</comment>
<keyword evidence="3" id="KW-1185">Reference proteome</keyword>
<dbReference type="InterPro" id="IPR032179">
    <property type="entry name" value="Cry22Aa_Ig-like"/>
</dbReference>
<dbReference type="EMBL" id="JAXIVS010000007">
    <property type="protein sequence ID" value="MDY7228914.1"/>
    <property type="molecule type" value="Genomic_DNA"/>
</dbReference>
<dbReference type="Proteomes" id="UP001291309">
    <property type="component" value="Unassembled WGS sequence"/>
</dbReference>
<feature type="domain" description="Pesticidal crystal protein Cry22Aa Ig-like" evidence="1">
    <location>
        <begin position="444"/>
        <end position="516"/>
    </location>
</feature>
<dbReference type="RefSeq" id="WP_321547641.1">
    <property type="nucleotide sequence ID" value="NZ_JAXIVS010000007.1"/>
</dbReference>
<organism evidence="2 3">
    <name type="scientific">Hyalangium rubrum</name>
    <dbReference type="NCBI Taxonomy" id="3103134"/>
    <lineage>
        <taxon>Bacteria</taxon>
        <taxon>Pseudomonadati</taxon>
        <taxon>Myxococcota</taxon>
        <taxon>Myxococcia</taxon>
        <taxon>Myxococcales</taxon>
        <taxon>Cystobacterineae</taxon>
        <taxon>Archangiaceae</taxon>
        <taxon>Hyalangium</taxon>
    </lineage>
</organism>
<dbReference type="InterPro" id="IPR013783">
    <property type="entry name" value="Ig-like_fold"/>
</dbReference>
<accession>A0ABU5H7Q0</accession>
<proteinExistence type="predicted"/>
<gene>
    <name evidence="2" type="ORF">SYV04_21020</name>
</gene>
<evidence type="ECO:0000313" key="2">
    <source>
        <dbReference type="EMBL" id="MDY7228914.1"/>
    </source>
</evidence>
<name>A0ABU5H7Q0_9BACT</name>
<dbReference type="Gene3D" id="2.60.40.10">
    <property type="entry name" value="Immunoglobulins"/>
    <property type="match status" value="3"/>
</dbReference>
<protein>
    <submittedName>
        <fullName evidence="2">DUF5011 domain-containing protein</fullName>
    </submittedName>
</protein>
<evidence type="ECO:0000313" key="3">
    <source>
        <dbReference type="Proteomes" id="UP001291309"/>
    </source>
</evidence>
<sequence length="521" mass="53480">MESRVEKVSLARGVHFAVVLCAWLVAGPVLAQTPEGQVPWPYRAPDAALPSAQESSPELSSSAASTLLYVHGPTLVFTMDLATRAAADLGAAGVTLTDVALAPNGILYGSSFAGLYRIDTTTGATTRLPGSYPVLINALVWSPDGSLLAAGSRTLLRINPTTCAATVIGQFGIPYDSAGDLEFGADGALYLTATGPTATTALLKVNPHTGAATVVGDIGFAGVFGLVRDAEGRMWGGTDSGTLLEINTATGQGTAVFSSRRAIWGMSGHPQVRPTDTTPPVITTPGDLTLECTGAAPPIASQVSAVDAEDGPVSVTCTPGGAYPRGTTLTTCSASDAAGNVATAQFSVTMLATGAPTLSLLGDSVMELECGVDTYVDPGATAQDSCSSPLVVHKYNSGQDAYGPGPNTAAEGTYSVQYIAWDATGYTVSALRSVKVKDNRPPTLQLRGPSHMMHTCGRGWVDPGVEAVDACYGNVAPTVRTTGFVNGWVPGTYTVRYEVTDSGGNSAPPVTRTVQVVNCPW</sequence>
<dbReference type="InterPro" id="IPR015943">
    <property type="entry name" value="WD40/YVTN_repeat-like_dom_sf"/>
</dbReference>
<evidence type="ECO:0000259" key="1">
    <source>
        <dbReference type="Pfam" id="PF16403"/>
    </source>
</evidence>
<dbReference type="Gene3D" id="2.130.10.10">
    <property type="entry name" value="YVTN repeat-like/Quinoprotein amine dehydrogenase"/>
    <property type="match status" value="1"/>
</dbReference>
<dbReference type="SUPFAM" id="SSF63829">
    <property type="entry name" value="Calcium-dependent phosphotriesterase"/>
    <property type="match status" value="1"/>
</dbReference>
<reference evidence="2 3" key="1">
    <citation type="submission" date="2023-12" db="EMBL/GenBank/DDBJ databases">
        <title>the genome sequence of Hyalangium sp. s54d21.</title>
        <authorList>
            <person name="Zhang X."/>
        </authorList>
    </citation>
    <scope>NUCLEOTIDE SEQUENCE [LARGE SCALE GENOMIC DNA]</scope>
    <source>
        <strain evidence="3">s54d21</strain>
    </source>
</reference>